<dbReference type="PRINTS" id="PR00081">
    <property type="entry name" value="GDHRDH"/>
</dbReference>
<dbReference type="EMBL" id="LZSO01000017">
    <property type="protein sequence ID" value="OBB30701.1"/>
    <property type="molecule type" value="Genomic_DNA"/>
</dbReference>
<evidence type="ECO:0000313" key="4">
    <source>
        <dbReference type="Proteomes" id="UP000093902"/>
    </source>
</evidence>
<evidence type="ECO:0000256" key="1">
    <source>
        <dbReference type="ARBA" id="ARBA00006484"/>
    </source>
</evidence>
<dbReference type="PANTHER" id="PTHR43976">
    <property type="entry name" value="SHORT CHAIN DEHYDROGENASE"/>
    <property type="match status" value="1"/>
</dbReference>
<dbReference type="InterPro" id="IPR051911">
    <property type="entry name" value="SDR_oxidoreductase"/>
</dbReference>
<evidence type="ECO:0000313" key="3">
    <source>
        <dbReference type="EMBL" id="OBB30701.1"/>
    </source>
</evidence>
<dbReference type="OrthoDB" id="658698at2"/>
<dbReference type="AlphaFoldDB" id="A0A1A0R8B2"/>
<proteinExistence type="inferred from homology"/>
<dbReference type="RefSeq" id="WP_064931991.1">
    <property type="nucleotide sequence ID" value="NZ_LZSO01000017.1"/>
</dbReference>
<dbReference type="PANTHER" id="PTHR43976:SF16">
    <property type="entry name" value="SHORT-CHAIN DEHYDROGENASE_REDUCTASE FAMILY PROTEIN"/>
    <property type="match status" value="1"/>
</dbReference>
<sequence>MNKTWLITGASRGMGRELVEQLLERGDRVAATLRRPDQLDDLARQHGDRLWRHALDVTDTAALRDVVAEAFGAHDRIDVVVSNAGYGVFAPAEDLNDDQIDQIVATNLTGSVQLARAVIPHLRKQHGGLLMQMSSMGGHVTFPGFSLYHLTKWGIEGFYDALSTEIEAFGIHTTLIEPGVVRTGFFDAATRVAPSTPYQGGPADRAPLTVEEMPVSPERTVAAILRAADSDAPPRRLVLGSDAWALMTEALTLRLTEVSAQQDNAASADFEPATSATPA</sequence>
<dbReference type="CDD" id="cd05374">
    <property type="entry name" value="17beta-HSD-like_SDR_c"/>
    <property type="match status" value="1"/>
</dbReference>
<reference evidence="4" key="1">
    <citation type="submission" date="2016-06" db="EMBL/GenBank/DDBJ databases">
        <authorList>
            <person name="Sutton G."/>
            <person name="Brinkac L."/>
            <person name="Sanka R."/>
            <person name="Adams M."/>
            <person name="Lau E."/>
            <person name="Mehaffy C."/>
            <person name="Tameris M."/>
            <person name="Hatherill M."/>
            <person name="Hanekom W."/>
            <person name="Mahomed H."/>
            <person name="Mcshane H."/>
        </authorList>
    </citation>
    <scope>NUCLEOTIDE SEQUENCE [LARGE SCALE GENOMIC DNA]</scope>
    <source>
        <strain evidence="4">852002-51209_SCH5440388</strain>
    </source>
</reference>
<dbReference type="InterPro" id="IPR002347">
    <property type="entry name" value="SDR_fam"/>
</dbReference>
<dbReference type="Proteomes" id="UP000093902">
    <property type="component" value="Unassembled WGS sequence"/>
</dbReference>
<accession>A0A1A0R8B2</accession>
<name>A0A1A0R8B2_MYCPR</name>
<comment type="caution">
    <text evidence="3">The sequence shown here is derived from an EMBL/GenBank/DDBJ whole genome shotgun (WGS) entry which is preliminary data.</text>
</comment>
<comment type="similarity">
    <text evidence="1">Belongs to the short-chain dehydrogenases/reductases (SDR) family.</text>
</comment>
<dbReference type="NCBIfam" id="NF005065">
    <property type="entry name" value="PRK06482.1"/>
    <property type="match status" value="1"/>
</dbReference>
<dbReference type="SUPFAM" id="SSF51735">
    <property type="entry name" value="NAD(P)-binding Rossmann-fold domains"/>
    <property type="match status" value="1"/>
</dbReference>
<dbReference type="Pfam" id="PF00106">
    <property type="entry name" value="adh_short"/>
    <property type="match status" value="1"/>
</dbReference>
<dbReference type="GO" id="GO:0016491">
    <property type="term" value="F:oxidoreductase activity"/>
    <property type="evidence" value="ECO:0007669"/>
    <property type="project" value="UniProtKB-KW"/>
</dbReference>
<organism evidence="3 4">
    <name type="scientific">Mycolicibacterium peregrinum</name>
    <name type="common">Mycobacterium peregrinum</name>
    <dbReference type="NCBI Taxonomy" id="43304"/>
    <lineage>
        <taxon>Bacteria</taxon>
        <taxon>Bacillati</taxon>
        <taxon>Actinomycetota</taxon>
        <taxon>Actinomycetes</taxon>
        <taxon>Mycobacteriales</taxon>
        <taxon>Mycobacteriaceae</taxon>
        <taxon>Mycolicibacterium</taxon>
    </lineage>
</organism>
<gene>
    <name evidence="3" type="ORF">A5792_18290</name>
</gene>
<protein>
    <submittedName>
        <fullName evidence="3">Short-chain dehydrogenase/reductase</fullName>
    </submittedName>
</protein>
<dbReference type="InterPro" id="IPR036291">
    <property type="entry name" value="NAD(P)-bd_dom_sf"/>
</dbReference>
<keyword evidence="2" id="KW-0560">Oxidoreductase</keyword>
<dbReference type="Gene3D" id="3.40.50.720">
    <property type="entry name" value="NAD(P)-binding Rossmann-like Domain"/>
    <property type="match status" value="1"/>
</dbReference>
<evidence type="ECO:0000256" key="2">
    <source>
        <dbReference type="ARBA" id="ARBA00023002"/>
    </source>
</evidence>